<keyword evidence="2" id="KW-1185">Reference proteome</keyword>
<reference evidence="1" key="1">
    <citation type="submission" date="2024-05" db="EMBL/GenBank/DDBJ databases">
        <title>Genome Sequences of Four Agar- Degrading Marine Bacteria.</title>
        <authorList>
            <person name="Phillips E.K."/>
            <person name="Shaffer J.C."/>
            <person name="Henson M.W."/>
            <person name="Temperton B."/>
            <person name="Thrash C.J."/>
            <person name="Martin M.O."/>
        </authorList>
    </citation>
    <scope>NUCLEOTIDE SEQUENCE</scope>
    <source>
        <strain evidence="1">EKP203</strain>
    </source>
</reference>
<gene>
    <name evidence="1" type="ORF">QWJ08_21630</name>
</gene>
<protein>
    <submittedName>
        <fullName evidence="1">Uncharacterized protein</fullName>
    </submittedName>
</protein>
<organism evidence="1 2">
    <name type="scientific">Vibrio agarivorans</name>
    <dbReference type="NCBI Taxonomy" id="153622"/>
    <lineage>
        <taxon>Bacteria</taxon>
        <taxon>Pseudomonadati</taxon>
        <taxon>Pseudomonadota</taxon>
        <taxon>Gammaproteobacteria</taxon>
        <taxon>Vibrionales</taxon>
        <taxon>Vibrionaceae</taxon>
        <taxon>Vibrio</taxon>
    </lineage>
</organism>
<dbReference type="Proteomes" id="UP001169719">
    <property type="component" value="Unassembled WGS sequence"/>
</dbReference>
<dbReference type="RefSeq" id="WP_289964143.1">
    <property type="nucleotide sequence ID" value="NZ_JAUEOZ010000003.1"/>
</dbReference>
<comment type="caution">
    <text evidence="1">The sequence shown here is derived from an EMBL/GenBank/DDBJ whole genome shotgun (WGS) entry which is preliminary data.</text>
</comment>
<proteinExistence type="predicted"/>
<dbReference type="EMBL" id="JAUEOZ010000003">
    <property type="protein sequence ID" value="MDN2483960.1"/>
    <property type="molecule type" value="Genomic_DNA"/>
</dbReference>
<name>A0ABT7Y7I8_9VIBR</name>
<accession>A0ABT7Y7I8</accession>
<evidence type="ECO:0000313" key="2">
    <source>
        <dbReference type="Proteomes" id="UP001169719"/>
    </source>
</evidence>
<sequence>MNNKLQAAYITQQISLERCQRKLRPPRGRNGQSKAQCQLFNDDELTLLTRAVNAGVNISKRVEEYVTKHGADFLCEPKHKQDFLSVLQG</sequence>
<evidence type="ECO:0000313" key="1">
    <source>
        <dbReference type="EMBL" id="MDN2483960.1"/>
    </source>
</evidence>